<dbReference type="STRING" id="1229726.GRFL_1991"/>
<dbReference type="Gene3D" id="1.50.10.20">
    <property type="match status" value="1"/>
</dbReference>
<dbReference type="GO" id="GO:0004798">
    <property type="term" value="F:dTMP kinase activity"/>
    <property type="evidence" value="ECO:0007669"/>
    <property type="project" value="UniProtKB-EC"/>
</dbReference>
<name>A0A1L7I6G6_9FLAO</name>
<evidence type="ECO:0000313" key="3">
    <source>
        <dbReference type="Proteomes" id="UP000186230"/>
    </source>
</evidence>
<dbReference type="InterPro" id="IPR024705">
    <property type="entry name" value="Ssp411"/>
</dbReference>
<dbReference type="InterPro" id="IPR012341">
    <property type="entry name" value="6hp_glycosidase-like_sf"/>
</dbReference>
<gene>
    <name evidence="2" type="ORF">GRFL_1991</name>
</gene>
<dbReference type="Gene3D" id="3.40.30.10">
    <property type="entry name" value="Glutaredoxin"/>
    <property type="match status" value="1"/>
</dbReference>
<reference evidence="2 3" key="1">
    <citation type="submission" date="2016-07" db="EMBL/GenBank/DDBJ databases">
        <title>Multi-omics approach to identify versatile polysaccharide utilization systems of a marine flavobacterium Gramella flava.</title>
        <authorList>
            <person name="Tang K."/>
        </authorList>
    </citation>
    <scope>NUCLEOTIDE SEQUENCE [LARGE SCALE GENOMIC DNA]</scope>
    <source>
        <strain evidence="2 3">JLT2011</strain>
    </source>
</reference>
<dbReference type="KEGG" id="gfl:GRFL_1991"/>
<dbReference type="Gene3D" id="1.50.10.10">
    <property type="match status" value="1"/>
</dbReference>
<evidence type="ECO:0000259" key="1">
    <source>
        <dbReference type="Pfam" id="PF03190"/>
    </source>
</evidence>
<dbReference type="SUPFAM" id="SSF48208">
    <property type="entry name" value="Six-hairpin glycosidases"/>
    <property type="match status" value="1"/>
</dbReference>
<dbReference type="CDD" id="cd02955">
    <property type="entry name" value="SSP411"/>
    <property type="match status" value="1"/>
</dbReference>
<dbReference type="InterPro" id="IPR036249">
    <property type="entry name" value="Thioredoxin-like_sf"/>
</dbReference>
<dbReference type="OrthoDB" id="9762614at2"/>
<dbReference type="Pfam" id="PF03190">
    <property type="entry name" value="Thioredox_DsbH"/>
    <property type="match status" value="1"/>
</dbReference>
<keyword evidence="3" id="KW-1185">Reference proteome</keyword>
<keyword evidence="2" id="KW-0808">Transferase</keyword>
<dbReference type="EMBL" id="CP016359">
    <property type="protein sequence ID" value="APU68715.1"/>
    <property type="molecule type" value="Genomic_DNA"/>
</dbReference>
<dbReference type="InterPro" id="IPR008928">
    <property type="entry name" value="6-hairpin_glycosidase_sf"/>
</dbReference>
<protein>
    <submittedName>
        <fullName evidence="2">Thymidylate kinase</fullName>
        <ecNumber evidence="2">2.7.4.9</ecNumber>
    </submittedName>
</protein>
<dbReference type="PIRSF" id="PIRSF006402">
    <property type="entry name" value="UCP006402_thioredoxin"/>
    <property type="match status" value="1"/>
</dbReference>
<dbReference type="Proteomes" id="UP000186230">
    <property type="component" value="Chromosome"/>
</dbReference>
<dbReference type="PANTHER" id="PTHR42899:SF1">
    <property type="entry name" value="SPERMATOGENESIS-ASSOCIATED PROTEIN 20"/>
    <property type="match status" value="1"/>
</dbReference>
<accession>A0A1L7I6G6</accession>
<dbReference type="EC" id="2.7.4.9" evidence="2"/>
<evidence type="ECO:0000313" key="2">
    <source>
        <dbReference type="EMBL" id="APU68715.1"/>
    </source>
</evidence>
<dbReference type="SUPFAM" id="SSF52833">
    <property type="entry name" value="Thioredoxin-like"/>
    <property type="match status" value="1"/>
</dbReference>
<dbReference type="InterPro" id="IPR004879">
    <property type="entry name" value="Ssp411-like_TRX"/>
</dbReference>
<feature type="domain" description="Spermatogenesis-associated protein 20-like TRX" evidence="1">
    <location>
        <begin position="10"/>
        <end position="165"/>
    </location>
</feature>
<proteinExistence type="predicted"/>
<sequence>MPDPEDHPYTNELIHESSPYLLQHAHNPVNWKAWNDQSLNEAIDNEKLLLISVGYSACHWCHVMEHESFEDPEVAAIMNKYFVNIKVDREERPDVDQVYMNAVQVMTGAGGWPMNVVALPDGRPVWGGTYFQKKQWMDALQQLANLFQKEPKQLYEYAYRLEQGLQQLDLVDLPEDQKDYSQELFIPMLEKWKRFLDFTHGGSSGAPKFMMPSNLDFLMRWAFQNQNRELSNYVQVSLDKISFGGTYDPVEGGFSRYSVDARWHVPHFEKMLYDNAQLLSLYSKAYKLYQKNWYAEVVEQTASFLLSEMRSPDGCFYSAYDADSPNSEGKNEEGAYYVWTKAELKELLNEEFDLFAKFYHIDQTGHWENGNYVLYRTADSRIFAEENQLSEAAFIEKKANWLKLLRENRKKRDKPGLDDKALTSWNCMTITGLCHAYQAVQNPAFQQAALETFSWLENNMLQENGRLLHSYKNGKSSINAYLEDYAFAIEAAISLFETFSEERFLEFAEKLTEIVKIDFADAANPLFFFTSSSDRKLVTRTKELTDNVIPASNSVMARNLFKLGKLTAKNSIIAEASEMLQCLLEKIPEYPQYYSGWLDLLMNFTHPFYEIAICGENFAEISEEIQESYIPNSILIAGDQHSSLKLLENRYQPGKNLIYLCEEGSCQRPTDSKAGVMAQIRQV</sequence>
<dbReference type="AlphaFoldDB" id="A0A1L7I6G6"/>
<organism evidence="2 3">
    <name type="scientific">Christiangramia flava JLT2011</name>
    <dbReference type="NCBI Taxonomy" id="1229726"/>
    <lineage>
        <taxon>Bacteria</taxon>
        <taxon>Pseudomonadati</taxon>
        <taxon>Bacteroidota</taxon>
        <taxon>Flavobacteriia</taxon>
        <taxon>Flavobacteriales</taxon>
        <taxon>Flavobacteriaceae</taxon>
        <taxon>Christiangramia</taxon>
    </lineage>
</organism>
<dbReference type="GO" id="GO:0005975">
    <property type="term" value="P:carbohydrate metabolic process"/>
    <property type="evidence" value="ECO:0007669"/>
    <property type="project" value="InterPro"/>
</dbReference>
<keyword evidence="2" id="KW-0418">Kinase</keyword>
<dbReference type="PANTHER" id="PTHR42899">
    <property type="entry name" value="SPERMATOGENESIS-ASSOCIATED PROTEIN 20"/>
    <property type="match status" value="1"/>
</dbReference>